<evidence type="ECO:0000256" key="5">
    <source>
        <dbReference type="ARBA" id="ARBA00023159"/>
    </source>
</evidence>
<evidence type="ECO:0000256" key="8">
    <source>
        <dbReference type="ARBA" id="ARBA00031256"/>
    </source>
</evidence>
<accession>A0A1G4MDC0</accession>
<comment type="subunit">
    <text evidence="9">Component of the Mediator complex.</text>
</comment>
<dbReference type="STRING" id="4955.A0A1G4MDC0"/>
<dbReference type="EMBL" id="LT598488">
    <property type="protein sequence ID" value="SCW01924.1"/>
    <property type="molecule type" value="Genomic_DNA"/>
</dbReference>
<evidence type="ECO:0000256" key="1">
    <source>
        <dbReference type="ARBA" id="ARBA00004123"/>
    </source>
</evidence>
<gene>
    <name evidence="9" type="primary">MED5</name>
    <name evidence="10" type="ORF">LAFE_0E10264G</name>
</gene>
<evidence type="ECO:0000256" key="6">
    <source>
        <dbReference type="ARBA" id="ARBA00023163"/>
    </source>
</evidence>
<evidence type="ECO:0000256" key="3">
    <source>
        <dbReference type="ARBA" id="ARBA00020628"/>
    </source>
</evidence>
<organism evidence="10 11">
    <name type="scientific">Lachancea fermentati</name>
    <name type="common">Zygosaccharomyces fermentati</name>
    <dbReference type="NCBI Taxonomy" id="4955"/>
    <lineage>
        <taxon>Eukaryota</taxon>
        <taxon>Fungi</taxon>
        <taxon>Dikarya</taxon>
        <taxon>Ascomycota</taxon>
        <taxon>Saccharomycotina</taxon>
        <taxon>Saccharomycetes</taxon>
        <taxon>Saccharomycetales</taxon>
        <taxon>Saccharomycetaceae</taxon>
        <taxon>Lachancea</taxon>
    </lineage>
</organism>
<dbReference type="Proteomes" id="UP000190831">
    <property type="component" value="Chromosome E"/>
</dbReference>
<comment type="function">
    <text evidence="9">Component of the Mediator complex, a coactivator involved in the regulated transcription of nearly all RNA polymerase II-dependent genes. Mediator functions as a bridge to convey information from gene-specific regulatory proteins to the basal RNA polymerase II transcription machinery. Mediator is recruited to promoters by direct interactions with regulatory proteins and serves as a scaffold for the assembly of a functional preinitiation complex with RNA polymerase II and the general transcription factors.</text>
</comment>
<evidence type="ECO:0000313" key="11">
    <source>
        <dbReference type="Proteomes" id="UP000190831"/>
    </source>
</evidence>
<keyword evidence="5 9" id="KW-0010">Activator</keyword>
<keyword evidence="7 9" id="KW-0539">Nucleus</keyword>
<dbReference type="AlphaFoldDB" id="A0A1G4MDC0"/>
<dbReference type="GO" id="GO:0006357">
    <property type="term" value="P:regulation of transcription by RNA polymerase II"/>
    <property type="evidence" value="ECO:0007669"/>
    <property type="project" value="InterPro"/>
</dbReference>
<name>A0A1G4MDC0_LACFM</name>
<comment type="subcellular location">
    <subcellularLocation>
        <location evidence="1 9">Nucleus</location>
    </subcellularLocation>
</comment>
<dbReference type="PANTHER" id="PTHR35784:SF1">
    <property type="entry name" value="MEDIATOR OF RNA POLYMERASE II TRANSCRIPTION SUBUNIT 5"/>
    <property type="match status" value="1"/>
</dbReference>
<dbReference type="OMA" id="FTCFAQF"/>
<dbReference type="PANTHER" id="PTHR35784">
    <property type="entry name" value="MEDIATOR OF RNA POLYMERASE II TRANSCRIPTION SUBUNIT 5"/>
    <property type="match status" value="1"/>
</dbReference>
<keyword evidence="4 9" id="KW-0805">Transcription regulation</keyword>
<dbReference type="Pfam" id="PF08689">
    <property type="entry name" value="Med5"/>
    <property type="match status" value="1"/>
</dbReference>
<sequence length="1080" mass="122750">MTEEKDPVFELAINCANRHLSAKQFLYFYNELFNEKYGAIVNSGEETEENDKEKDIYRKLADVFLSALNCEGNVLLVEYVVEVLFVNYNSKLVSAVIPHIYSVSNKSSMIHFFTKSGAFFSRLTDKLVMDQVNEDLGTVIIPSVLSAHFNSIEQQLVVSIAKFLRSILRLSNQLIILSSTDTRDNTYMLLSRLGQINKLLYKKVADDFESKLNYENSEPNFPTDYAHNTVSPSIISPKFMHSPLTTSSRDIGKNSTTTAYQDVKLIRYYKNLWLNSKIMNWSANERDFLIKYNSIGASVCGKTTLTDQFNVDIVVTDLIETAFTCFAQFVSNKQYHQSNASFNLLERQWVVFITKQLPLLILENASKMPHTVTNALENIDDKVVKAIKSYYSDKEDTKNRNEDLFDDLPSNNLDIRHDFIKNLIMLKLQPPSILNEYLRDDQVVDIKSLPANDSVMIKNAQGVKELIEDFSQFIKSSIDALEIESIFDGLNGSVGVGNNSIIQILQSFESLAPTKQKEAANVFYDVLYESARNFDSKRLSKICCILTFNLAHSLTSILAFVSPVKFLTVIVEFLDEIWDANMSKINEGLSDETDLESNNEFSSFAYALVFAIHVSKTYGIFIGDVLLSNGHDNLQDSFVATFTTKLGDISDEIRLCTPQNFNDLLKTWVRDLFINGSISDPLMKSANVKDLAVLIPYIFKQSIMSVELGSIRDVSTLIGGFEYFLQPFLIVGLIGIVFWLEHYLTTLKSEEIPTELQQSIFEMLNSVINPAALNDESKPLHVLILRLNAIGLIKTLKFFRTQSQSNYGIYSSDVQGDPKLETLITCLENISSVANFYNIDQRMLTSNGGYSQKQLGYSPFLITNDTPISSIMTNQMNSFRNLHSSTYFNMDYLFALTDIITHERFLEDLLQSLNDNLVTSNTSISRTKGVTGEKGHVLDYIFYFLVIHDVKDSPSKINMLRYMESAEGDYETFMKDKKEPKTESEFKLEQPTDEDFDMLFGEDTSIQGNDTDIISTDNKDKDASVLPNLLLLRNSFGVILHKLKLQKERSYKAGFISKSDLNCFEEYNNKYIELLKRAVI</sequence>
<dbReference type="OrthoDB" id="5322661at2759"/>
<evidence type="ECO:0000256" key="2">
    <source>
        <dbReference type="ARBA" id="ARBA00008782"/>
    </source>
</evidence>
<dbReference type="InterPro" id="IPR014801">
    <property type="entry name" value="Mediator_Med5_fun"/>
</dbReference>
<protein>
    <recommendedName>
        <fullName evidence="3 9">Mediator of RNA polymerase II transcription subunit 5</fullName>
    </recommendedName>
    <alternativeName>
        <fullName evidence="8 9">Mediator complex subunit 5</fullName>
    </alternativeName>
</protein>
<keyword evidence="6 9" id="KW-0804">Transcription</keyword>
<proteinExistence type="inferred from homology"/>
<evidence type="ECO:0000256" key="4">
    <source>
        <dbReference type="ARBA" id="ARBA00023015"/>
    </source>
</evidence>
<evidence type="ECO:0000256" key="7">
    <source>
        <dbReference type="ARBA" id="ARBA00023242"/>
    </source>
</evidence>
<evidence type="ECO:0000256" key="9">
    <source>
        <dbReference type="RuleBase" id="RU364142"/>
    </source>
</evidence>
<evidence type="ECO:0000313" key="10">
    <source>
        <dbReference type="EMBL" id="SCW01924.1"/>
    </source>
</evidence>
<keyword evidence="11" id="KW-1185">Reference proteome</keyword>
<comment type="similarity">
    <text evidence="2 9">Belongs to the Mediator complex subunit 5 family.</text>
</comment>
<reference evidence="11" key="1">
    <citation type="submission" date="2016-03" db="EMBL/GenBank/DDBJ databases">
        <authorList>
            <person name="Devillers H."/>
        </authorList>
    </citation>
    <scope>NUCLEOTIDE SEQUENCE [LARGE SCALE GENOMIC DNA]</scope>
</reference>
<dbReference type="GO" id="GO:0016592">
    <property type="term" value="C:mediator complex"/>
    <property type="evidence" value="ECO:0007669"/>
    <property type="project" value="InterPro"/>
</dbReference>
<dbReference type="GO" id="GO:0003712">
    <property type="term" value="F:transcription coregulator activity"/>
    <property type="evidence" value="ECO:0007669"/>
    <property type="project" value="InterPro"/>
</dbReference>